<dbReference type="EMBL" id="JACOIJ010000003">
    <property type="protein sequence ID" value="MBD1428574.1"/>
    <property type="molecule type" value="Genomic_DNA"/>
</dbReference>
<dbReference type="InterPro" id="IPR043129">
    <property type="entry name" value="ATPase_NBD"/>
</dbReference>
<dbReference type="PANTHER" id="PTHR18964">
    <property type="entry name" value="ROK (REPRESSOR, ORF, KINASE) FAMILY"/>
    <property type="match status" value="1"/>
</dbReference>
<sequence>MSEAPSFILACDIGGTHITSAIVNTQNWEILSYTLSRTHINSSSDAKSIFQGWSGNIKSCLYKFDGTIDHIGIAMPGPFDYEKGISLMKNQDKYDAIYKLDVTEALKNELEIPSIEIKYINDAAAFLQGEVYAQNLSSEEKVLGITLGTGLGSAVWSQNEKAFDADLWKEKYRESIFEEYLVTRWFTKTFESLKGSKEKGLKEIIDNHGNSPEFDTLIRDYREQLKDFLAFFSDKYSCNCFVIGGNIAKAWNLIDLDNYFSEYKIIQAQYAEKAALIGAASIF</sequence>
<comment type="caution">
    <text evidence="2">The sequence shown here is derived from an EMBL/GenBank/DDBJ whole genome shotgun (WGS) entry which is preliminary data.</text>
</comment>
<keyword evidence="3" id="KW-1185">Reference proteome</keyword>
<evidence type="ECO:0000313" key="2">
    <source>
        <dbReference type="EMBL" id="MBD1428574.1"/>
    </source>
</evidence>
<dbReference type="InterPro" id="IPR000600">
    <property type="entry name" value="ROK"/>
</dbReference>
<evidence type="ECO:0000256" key="1">
    <source>
        <dbReference type="ARBA" id="ARBA00006479"/>
    </source>
</evidence>
<dbReference type="Gene3D" id="3.30.420.40">
    <property type="match status" value="2"/>
</dbReference>
<protein>
    <submittedName>
        <fullName evidence="2">ROK family protein</fullName>
    </submittedName>
</protein>
<name>A0ABR7YB85_9SPHI</name>
<dbReference type="Pfam" id="PF00480">
    <property type="entry name" value="ROK"/>
    <property type="match status" value="1"/>
</dbReference>
<proteinExistence type="inferred from homology"/>
<dbReference type="RefSeq" id="WP_190301424.1">
    <property type="nucleotide sequence ID" value="NZ_JACOIJ010000003.1"/>
</dbReference>
<organism evidence="2 3">
    <name type="scientific">Sphingobacterium litopenaei</name>
    <dbReference type="NCBI Taxonomy" id="2763500"/>
    <lineage>
        <taxon>Bacteria</taxon>
        <taxon>Pseudomonadati</taxon>
        <taxon>Bacteroidota</taxon>
        <taxon>Sphingobacteriia</taxon>
        <taxon>Sphingobacteriales</taxon>
        <taxon>Sphingobacteriaceae</taxon>
        <taxon>Sphingobacterium</taxon>
    </lineage>
</organism>
<dbReference type="PANTHER" id="PTHR18964:SF149">
    <property type="entry name" value="BIFUNCTIONAL UDP-N-ACETYLGLUCOSAMINE 2-EPIMERASE_N-ACETYLMANNOSAMINE KINASE"/>
    <property type="match status" value="1"/>
</dbReference>
<reference evidence="2 3" key="1">
    <citation type="submission" date="2020-08" db="EMBL/GenBank/DDBJ databases">
        <title>Sphingobacterium sp. DN04309 isolated from aquaculture water.</title>
        <authorList>
            <person name="Zhang M."/>
        </authorList>
    </citation>
    <scope>NUCLEOTIDE SEQUENCE [LARGE SCALE GENOMIC DNA]</scope>
    <source>
        <strain evidence="2 3">DN04309</strain>
    </source>
</reference>
<dbReference type="Proteomes" id="UP000651271">
    <property type="component" value="Unassembled WGS sequence"/>
</dbReference>
<evidence type="ECO:0000313" key="3">
    <source>
        <dbReference type="Proteomes" id="UP000651271"/>
    </source>
</evidence>
<gene>
    <name evidence="2" type="ORF">H8B04_03150</name>
</gene>
<comment type="similarity">
    <text evidence="1">Belongs to the ROK (NagC/XylR) family.</text>
</comment>
<accession>A0ABR7YB85</accession>
<dbReference type="SUPFAM" id="SSF53067">
    <property type="entry name" value="Actin-like ATPase domain"/>
    <property type="match status" value="1"/>
</dbReference>